<dbReference type="Gene3D" id="3.30.200.20">
    <property type="entry name" value="Phosphorylase Kinase, domain 1"/>
    <property type="match status" value="1"/>
</dbReference>
<evidence type="ECO:0000256" key="1">
    <source>
        <dbReference type="ARBA" id="ARBA00022527"/>
    </source>
</evidence>
<keyword evidence="5 9" id="KW-0418">Kinase</keyword>
<comment type="catalytic activity">
    <reaction evidence="7">
        <text>L-threonyl-[protein] + ATP = O-phospho-L-threonyl-[protein] + ADP + H(+)</text>
        <dbReference type="Rhea" id="RHEA:46608"/>
        <dbReference type="Rhea" id="RHEA-COMP:11060"/>
        <dbReference type="Rhea" id="RHEA-COMP:11605"/>
        <dbReference type="ChEBI" id="CHEBI:15378"/>
        <dbReference type="ChEBI" id="CHEBI:30013"/>
        <dbReference type="ChEBI" id="CHEBI:30616"/>
        <dbReference type="ChEBI" id="CHEBI:61977"/>
        <dbReference type="ChEBI" id="CHEBI:456216"/>
        <dbReference type="EC" id="2.7.11.24"/>
    </reaction>
</comment>
<evidence type="ECO:0000313" key="12">
    <source>
        <dbReference type="Proteomes" id="UP001165289"/>
    </source>
</evidence>
<name>A0AAV7JL10_9METZ</name>
<dbReference type="SMART" id="SM00220">
    <property type="entry name" value="S_TKc"/>
    <property type="match status" value="1"/>
</dbReference>
<keyword evidence="1 9" id="KW-0723">Serine/threonine-protein kinase</keyword>
<evidence type="ECO:0000256" key="7">
    <source>
        <dbReference type="ARBA" id="ARBA00047592"/>
    </source>
</evidence>
<keyword evidence="6 9" id="KW-0067">ATP-binding</keyword>
<accession>A0AAV7JL10</accession>
<evidence type="ECO:0000256" key="6">
    <source>
        <dbReference type="ARBA" id="ARBA00022840"/>
    </source>
</evidence>
<evidence type="ECO:0000256" key="8">
    <source>
        <dbReference type="ARBA" id="ARBA00048312"/>
    </source>
</evidence>
<keyword evidence="4 9" id="KW-0547">Nucleotide-binding</keyword>
<evidence type="ECO:0000259" key="10">
    <source>
        <dbReference type="PROSITE" id="PS50011"/>
    </source>
</evidence>
<keyword evidence="12" id="KW-1185">Reference proteome</keyword>
<keyword evidence="3 9" id="KW-0808">Transferase</keyword>
<dbReference type="GO" id="GO:0004707">
    <property type="term" value="F:MAP kinase activity"/>
    <property type="evidence" value="ECO:0007669"/>
    <property type="project" value="UniProtKB-UniRule"/>
</dbReference>
<dbReference type="GO" id="GO:0106310">
    <property type="term" value="F:protein serine kinase activity"/>
    <property type="evidence" value="ECO:0007669"/>
    <property type="project" value="UniProtKB-UniRule"/>
</dbReference>
<organism evidence="11 12">
    <name type="scientific">Oopsacas minuta</name>
    <dbReference type="NCBI Taxonomy" id="111878"/>
    <lineage>
        <taxon>Eukaryota</taxon>
        <taxon>Metazoa</taxon>
        <taxon>Porifera</taxon>
        <taxon>Hexactinellida</taxon>
        <taxon>Hexasterophora</taxon>
        <taxon>Lyssacinosida</taxon>
        <taxon>Leucopsacidae</taxon>
        <taxon>Oopsacas</taxon>
    </lineage>
</organism>
<evidence type="ECO:0000256" key="5">
    <source>
        <dbReference type="ARBA" id="ARBA00022777"/>
    </source>
</evidence>
<dbReference type="PROSITE" id="PS50011">
    <property type="entry name" value="PROTEIN_KINASE_DOM"/>
    <property type="match status" value="1"/>
</dbReference>
<evidence type="ECO:0000313" key="11">
    <source>
        <dbReference type="EMBL" id="KAI6649104.1"/>
    </source>
</evidence>
<dbReference type="InterPro" id="IPR008351">
    <property type="entry name" value="MAPK_JNK"/>
</dbReference>
<sequence>MSVIENLRRISSNLFKKISVDMATNRKYNRSNSHTHDIIHKHIEPLKEFHTFDIGKFILTVRTRYQDLKYVGKGSQGCVVEAFDSLTQQTVAIKRIICTPLMAKFAFREIYLMKQLDHMNIIHLIDAFTPANSAEDLVEYYIVMDKMDATMAELSKPLDHSHMSALIYQVLCGLYYLHSKGIIHRDVKPHNIGVMKTCQLSLLDFGLARSIPRQGRRMSMHMVTLHYRAPELLLGLDYDTTVDMWSVGCILAELISDRVLFRGTDEIDQLHKIVSVLGTPDNTLISQLSANTQEFFKLYKDDYQKSSIKDTFPDSAFKAEPDNTDMNDKARDLLEKLLQYDPKKRMTTTEALQHPYFEEYFTPEDLIVSNTNIPDYNINDFHTFEEKKLEIFNQLTH</sequence>
<comment type="caution">
    <text evidence="11">The sequence shown here is derived from an EMBL/GenBank/DDBJ whole genome shotgun (WGS) entry which is preliminary data.</text>
</comment>
<dbReference type="PRINTS" id="PR01772">
    <property type="entry name" value="JNKMAPKINASE"/>
</dbReference>
<dbReference type="InterPro" id="IPR011009">
    <property type="entry name" value="Kinase-like_dom_sf"/>
</dbReference>
<dbReference type="GO" id="GO:0005737">
    <property type="term" value="C:cytoplasm"/>
    <property type="evidence" value="ECO:0007669"/>
    <property type="project" value="UniProtKB-SubCell"/>
</dbReference>
<dbReference type="InterPro" id="IPR000719">
    <property type="entry name" value="Prot_kinase_dom"/>
</dbReference>
<dbReference type="Proteomes" id="UP001165289">
    <property type="component" value="Unassembled WGS sequence"/>
</dbReference>
<dbReference type="InterPro" id="IPR050117">
    <property type="entry name" value="MAPK"/>
</dbReference>
<proteinExistence type="inferred from homology"/>
<dbReference type="SUPFAM" id="SSF56112">
    <property type="entry name" value="Protein kinase-like (PK-like)"/>
    <property type="match status" value="1"/>
</dbReference>
<protein>
    <recommendedName>
        <fullName evidence="9">Stress-activated protein kinase JNK</fullName>
        <ecNumber evidence="9">2.7.11.24</ecNumber>
    </recommendedName>
</protein>
<dbReference type="PANTHER" id="PTHR24055">
    <property type="entry name" value="MITOGEN-ACTIVATED PROTEIN KINASE"/>
    <property type="match status" value="1"/>
</dbReference>
<comment type="cofactor">
    <cofactor evidence="9">
        <name>Mg(2+)</name>
        <dbReference type="ChEBI" id="CHEBI:18420"/>
    </cofactor>
</comment>
<comment type="catalytic activity">
    <reaction evidence="8">
        <text>L-seryl-[protein] + ATP = O-phospho-L-seryl-[protein] + ADP + H(+)</text>
        <dbReference type="Rhea" id="RHEA:17989"/>
        <dbReference type="Rhea" id="RHEA-COMP:9863"/>
        <dbReference type="Rhea" id="RHEA-COMP:11604"/>
        <dbReference type="ChEBI" id="CHEBI:15378"/>
        <dbReference type="ChEBI" id="CHEBI:29999"/>
        <dbReference type="ChEBI" id="CHEBI:30616"/>
        <dbReference type="ChEBI" id="CHEBI:83421"/>
        <dbReference type="ChEBI" id="CHEBI:456216"/>
        <dbReference type="EC" id="2.7.11.24"/>
    </reaction>
</comment>
<comment type="function">
    <text evidence="9">Responds to activation by environmental stress and pro-inflammatory cytokines by phosphorylating a number of transcription factors, and thus regulates transcriptional activity.</text>
</comment>
<gene>
    <name evidence="11" type="ORF">LOD99_6825</name>
</gene>
<evidence type="ECO:0000256" key="3">
    <source>
        <dbReference type="ARBA" id="ARBA00022679"/>
    </source>
</evidence>
<dbReference type="EMBL" id="JAKMXF010000322">
    <property type="protein sequence ID" value="KAI6649104.1"/>
    <property type="molecule type" value="Genomic_DNA"/>
</dbReference>
<evidence type="ECO:0000256" key="4">
    <source>
        <dbReference type="ARBA" id="ARBA00022741"/>
    </source>
</evidence>
<reference evidence="11 12" key="1">
    <citation type="journal article" date="2023" name="BMC Biol.">
        <title>The compact genome of the sponge Oopsacas minuta (Hexactinellida) is lacking key metazoan core genes.</title>
        <authorList>
            <person name="Santini S."/>
            <person name="Schenkelaars Q."/>
            <person name="Jourda C."/>
            <person name="Duchesne M."/>
            <person name="Belahbib H."/>
            <person name="Rocher C."/>
            <person name="Selva M."/>
            <person name="Riesgo A."/>
            <person name="Vervoort M."/>
            <person name="Leys S.P."/>
            <person name="Kodjabachian L."/>
            <person name="Le Bivic A."/>
            <person name="Borchiellini C."/>
            <person name="Claverie J.M."/>
            <person name="Renard E."/>
        </authorList>
    </citation>
    <scope>NUCLEOTIDE SEQUENCE [LARGE SCALE GENOMIC DNA]</scope>
    <source>
        <strain evidence="11">SPO-2</strain>
    </source>
</reference>
<keyword evidence="9" id="KW-0460">Magnesium</keyword>
<evidence type="ECO:0000256" key="9">
    <source>
        <dbReference type="RuleBase" id="RU368052"/>
    </source>
</evidence>
<keyword evidence="2 9" id="KW-0597">Phosphoprotein</keyword>
<dbReference type="Pfam" id="PF00069">
    <property type="entry name" value="Pkinase"/>
    <property type="match status" value="1"/>
</dbReference>
<comment type="subcellular location">
    <subcellularLocation>
        <location evidence="9">Cytoplasm</location>
    </subcellularLocation>
</comment>
<evidence type="ECO:0000256" key="2">
    <source>
        <dbReference type="ARBA" id="ARBA00022553"/>
    </source>
</evidence>
<dbReference type="GO" id="GO:0005524">
    <property type="term" value="F:ATP binding"/>
    <property type="evidence" value="ECO:0007669"/>
    <property type="project" value="UniProtKB-UniRule"/>
</dbReference>
<dbReference type="Gene3D" id="1.10.510.10">
    <property type="entry name" value="Transferase(Phosphotransferase) domain 1"/>
    <property type="match status" value="1"/>
</dbReference>
<dbReference type="EC" id="2.7.11.24" evidence="9"/>
<feature type="domain" description="Protein kinase" evidence="10">
    <location>
        <begin position="65"/>
        <end position="357"/>
    </location>
</feature>
<dbReference type="FunFam" id="1.10.510.10:FF:000624">
    <property type="entry name" value="Mitogen-activated protein kinase"/>
    <property type="match status" value="1"/>
</dbReference>
<dbReference type="AlphaFoldDB" id="A0AAV7JL10"/>
<comment type="similarity">
    <text evidence="9">Belongs to the protein kinase superfamily. CMGC Ser/Thr protein kinase family. MAP kinase subfamily.</text>
</comment>